<dbReference type="KEGG" id="ccot:CCAX7_58920"/>
<dbReference type="GO" id="GO:0009378">
    <property type="term" value="F:four-way junction helicase activity"/>
    <property type="evidence" value="ECO:0007669"/>
    <property type="project" value="InterPro"/>
</dbReference>
<dbReference type="InterPro" id="IPR051314">
    <property type="entry name" value="AAA_ATPase_RarA/MGS1/WRNIP1"/>
</dbReference>
<dbReference type="FunFam" id="3.40.50.300:FF:000345">
    <property type="entry name" value="AAA family ATPase"/>
    <property type="match status" value="1"/>
</dbReference>
<dbReference type="InterPro" id="IPR008921">
    <property type="entry name" value="DNA_pol3_clamp-load_cplx_C"/>
</dbReference>
<evidence type="ECO:0000256" key="1">
    <source>
        <dbReference type="ARBA" id="ARBA00008959"/>
    </source>
</evidence>
<dbReference type="GO" id="GO:0000731">
    <property type="term" value="P:DNA synthesis involved in DNA repair"/>
    <property type="evidence" value="ECO:0007669"/>
    <property type="project" value="TreeGrafter"/>
</dbReference>
<evidence type="ECO:0000313" key="6">
    <source>
        <dbReference type="Proteomes" id="UP000287394"/>
    </source>
</evidence>
<dbReference type="CDD" id="cd00009">
    <property type="entry name" value="AAA"/>
    <property type="match status" value="1"/>
</dbReference>
<dbReference type="Gene3D" id="1.20.272.10">
    <property type="match status" value="1"/>
</dbReference>
<protein>
    <submittedName>
        <fullName evidence="5">ATPase AAA</fullName>
    </submittedName>
</protein>
<dbReference type="GO" id="GO:0008047">
    <property type="term" value="F:enzyme activator activity"/>
    <property type="evidence" value="ECO:0007669"/>
    <property type="project" value="TreeGrafter"/>
</dbReference>
<dbReference type="AlphaFoldDB" id="A0A402CZY4"/>
<dbReference type="GO" id="GO:0005524">
    <property type="term" value="F:ATP binding"/>
    <property type="evidence" value="ECO:0007669"/>
    <property type="project" value="UniProtKB-KW"/>
</dbReference>
<dbReference type="InterPro" id="IPR008824">
    <property type="entry name" value="RuvB-like_N"/>
</dbReference>
<dbReference type="SMART" id="SM00382">
    <property type="entry name" value="AAA"/>
    <property type="match status" value="1"/>
</dbReference>
<dbReference type="PANTHER" id="PTHR13779">
    <property type="entry name" value="WERNER HELICASE-INTERACTING PROTEIN 1 FAMILY MEMBER"/>
    <property type="match status" value="1"/>
</dbReference>
<dbReference type="GO" id="GO:0017116">
    <property type="term" value="F:single-stranded DNA helicase activity"/>
    <property type="evidence" value="ECO:0007669"/>
    <property type="project" value="TreeGrafter"/>
</dbReference>
<evidence type="ECO:0000256" key="4">
    <source>
        <dbReference type="SAM" id="MobiDB-lite"/>
    </source>
</evidence>
<evidence type="ECO:0000256" key="3">
    <source>
        <dbReference type="ARBA" id="ARBA00022840"/>
    </source>
</evidence>
<dbReference type="FunCoup" id="A0A402CZY4">
    <property type="interactions" value="446"/>
</dbReference>
<evidence type="ECO:0000256" key="2">
    <source>
        <dbReference type="ARBA" id="ARBA00022741"/>
    </source>
</evidence>
<dbReference type="Gene3D" id="1.10.8.60">
    <property type="match status" value="1"/>
</dbReference>
<dbReference type="SUPFAM" id="SSF52540">
    <property type="entry name" value="P-loop containing nucleoside triphosphate hydrolases"/>
    <property type="match status" value="1"/>
</dbReference>
<dbReference type="InterPro" id="IPR021886">
    <property type="entry name" value="MgsA_C"/>
</dbReference>
<proteinExistence type="inferred from homology"/>
<dbReference type="Pfam" id="PF16193">
    <property type="entry name" value="AAA_assoc_2"/>
    <property type="match status" value="1"/>
</dbReference>
<dbReference type="OrthoDB" id="9778364at2"/>
<dbReference type="FunFam" id="1.20.272.10:FF:000001">
    <property type="entry name" value="Putative AAA family ATPase"/>
    <property type="match status" value="1"/>
</dbReference>
<reference evidence="5 6" key="1">
    <citation type="journal article" date="2019" name="Int. J. Syst. Evol. Microbiol.">
        <title>Capsulimonas corticalis gen. nov., sp. nov., an aerobic capsulated bacterium, of a novel bacterial order, Capsulimonadales ord. nov., of the class Armatimonadia of the phylum Armatimonadetes.</title>
        <authorList>
            <person name="Li J."/>
            <person name="Kudo C."/>
            <person name="Tonouchi A."/>
        </authorList>
    </citation>
    <scope>NUCLEOTIDE SEQUENCE [LARGE SCALE GENOMIC DNA]</scope>
    <source>
        <strain evidence="5 6">AX-7</strain>
    </source>
</reference>
<dbReference type="GO" id="GO:0006310">
    <property type="term" value="P:DNA recombination"/>
    <property type="evidence" value="ECO:0007669"/>
    <property type="project" value="InterPro"/>
</dbReference>
<dbReference type="SUPFAM" id="SSF48019">
    <property type="entry name" value="post-AAA+ oligomerization domain-like"/>
    <property type="match status" value="1"/>
</dbReference>
<dbReference type="Pfam" id="PF12002">
    <property type="entry name" value="MgsA_C"/>
    <property type="match status" value="1"/>
</dbReference>
<dbReference type="InterPro" id="IPR027417">
    <property type="entry name" value="P-loop_NTPase"/>
</dbReference>
<dbReference type="GO" id="GO:0003677">
    <property type="term" value="F:DNA binding"/>
    <property type="evidence" value="ECO:0007669"/>
    <property type="project" value="InterPro"/>
</dbReference>
<comment type="similarity">
    <text evidence="1">Belongs to the AAA ATPase family. RarA/MGS1/WRNIP1 subfamily.</text>
</comment>
<name>A0A402CZY4_9BACT</name>
<dbReference type="Proteomes" id="UP000287394">
    <property type="component" value="Chromosome"/>
</dbReference>
<feature type="region of interest" description="Disordered" evidence="4">
    <location>
        <begin position="1"/>
        <end position="25"/>
    </location>
</feature>
<dbReference type="InterPro" id="IPR003593">
    <property type="entry name" value="AAA+_ATPase"/>
</dbReference>
<dbReference type="Pfam" id="PF05496">
    <property type="entry name" value="RuvB_N"/>
    <property type="match status" value="1"/>
</dbReference>
<feature type="compositionally biased region" description="Low complexity" evidence="4">
    <location>
        <begin position="14"/>
        <end position="25"/>
    </location>
</feature>
<dbReference type="EMBL" id="AP025739">
    <property type="protein sequence ID" value="BDI33841.1"/>
    <property type="molecule type" value="Genomic_DNA"/>
</dbReference>
<gene>
    <name evidence="5" type="ORF">CCAX7_58920</name>
</gene>
<dbReference type="Gene3D" id="1.10.3710.10">
    <property type="entry name" value="DNA polymerase III clamp loader subunits, C-terminal domain"/>
    <property type="match status" value="1"/>
</dbReference>
<dbReference type="Gene3D" id="3.40.50.300">
    <property type="entry name" value="P-loop containing nucleotide triphosphate hydrolases"/>
    <property type="match status" value="1"/>
</dbReference>
<feature type="region of interest" description="Disordered" evidence="4">
    <location>
        <begin position="378"/>
        <end position="403"/>
    </location>
</feature>
<feature type="compositionally biased region" description="Basic and acidic residues" evidence="4">
    <location>
        <begin position="384"/>
        <end position="399"/>
    </location>
</feature>
<evidence type="ECO:0000313" key="5">
    <source>
        <dbReference type="EMBL" id="BDI33841.1"/>
    </source>
</evidence>
<dbReference type="PANTHER" id="PTHR13779:SF7">
    <property type="entry name" value="ATPASE WRNIP1"/>
    <property type="match status" value="1"/>
</dbReference>
<dbReference type="InterPro" id="IPR032423">
    <property type="entry name" value="AAA_assoc_2"/>
</dbReference>
<keyword evidence="2" id="KW-0547">Nucleotide-binding</keyword>
<dbReference type="GO" id="GO:0006261">
    <property type="term" value="P:DNA-templated DNA replication"/>
    <property type="evidence" value="ECO:0007669"/>
    <property type="project" value="TreeGrafter"/>
</dbReference>
<keyword evidence="3" id="KW-0067">ATP-binding</keyword>
<accession>A0A402CZY4</accession>
<organism evidence="5 6">
    <name type="scientific">Capsulimonas corticalis</name>
    <dbReference type="NCBI Taxonomy" id="2219043"/>
    <lineage>
        <taxon>Bacteria</taxon>
        <taxon>Bacillati</taxon>
        <taxon>Armatimonadota</taxon>
        <taxon>Armatimonadia</taxon>
        <taxon>Capsulimonadales</taxon>
        <taxon>Capsulimonadaceae</taxon>
        <taxon>Capsulimonas</taxon>
    </lineage>
</organism>
<dbReference type="CDD" id="cd18139">
    <property type="entry name" value="HLD_clamp_RarA"/>
    <property type="match status" value="1"/>
</dbReference>
<keyword evidence="6" id="KW-1185">Reference proteome</keyword>
<sequence>MDLFDDGPDIGKSAPSAAAAPNTPLAARMRPRTLEEFVGQDHIIGENSLLRRAIENDALTSVLFYGPPGVGKSTLAGVIANTTKANFENFSAVTQGVPDLRKVIEAAAMRRKLYGTKTVLFIDEIHRFNKSQQDALLPHVENGTVVLIGATTENPYFEVNAPLLSRARVFTFESLTNEQIGGLIDRAVSDTKVGLGDLRIELEPDAREHIIDRAQGDARTALNALELAAVTTRPESRKADAVRRITRAVAEDALQQRALAYDKGGDNHYDTISAFIKSLRGTDPDAALHYLAKMLKAGEDARFIARRLVVLASEDIGNADPMALVVANAAAHAVEYVGLPEARINLAQAVTYLASAPKSNASYVGLNRAMQDLEAAQQRAVPKHLRDPRSGTGRPKTEDIPYVYPHDQPNGYADQQYMPEGIQTQPYYEPTDRGHEIRIRERLARLRGTAAESEE</sequence>